<dbReference type="Proteomes" id="UP000616885">
    <property type="component" value="Unassembled WGS sequence"/>
</dbReference>
<evidence type="ECO:0000256" key="1">
    <source>
        <dbReference type="SAM" id="MobiDB-lite"/>
    </source>
</evidence>
<keyword evidence="2" id="KW-0812">Transmembrane</keyword>
<feature type="compositionally biased region" description="Basic and acidic residues" evidence="1">
    <location>
        <begin position="1"/>
        <end position="10"/>
    </location>
</feature>
<feature type="compositionally biased region" description="Acidic residues" evidence="1">
    <location>
        <begin position="307"/>
        <end position="317"/>
    </location>
</feature>
<protein>
    <submittedName>
        <fullName evidence="3">Uncharacterized protein</fullName>
    </submittedName>
</protein>
<organism evidence="3 4">
    <name type="scientific">Bionectria ochroleuca</name>
    <name type="common">Gliocladium roseum</name>
    <dbReference type="NCBI Taxonomy" id="29856"/>
    <lineage>
        <taxon>Eukaryota</taxon>
        <taxon>Fungi</taxon>
        <taxon>Dikarya</taxon>
        <taxon>Ascomycota</taxon>
        <taxon>Pezizomycotina</taxon>
        <taxon>Sordariomycetes</taxon>
        <taxon>Hypocreomycetidae</taxon>
        <taxon>Hypocreales</taxon>
        <taxon>Bionectriaceae</taxon>
        <taxon>Clonostachys</taxon>
    </lineage>
</organism>
<comment type="caution">
    <text evidence="3">The sequence shown here is derived from an EMBL/GenBank/DDBJ whole genome shotgun (WGS) entry which is preliminary data.</text>
</comment>
<evidence type="ECO:0000256" key="2">
    <source>
        <dbReference type="SAM" id="Phobius"/>
    </source>
</evidence>
<feature type="region of interest" description="Disordered" evidence="1">
    <location>
        <begin position="1"/>
        <end position="148"/>
    </location>
</feature>
<evidence type="ECO:0000313" key="3">
    <source>
        <dbReference type="EMBL" id="KAF9756087.1"/>
    </source>
</evidence>
<feature type="compositionally biased region" description="Basic and acidic residues" evidence="1">
    <location>
        <begin position="651"/>
        <end position="675"/>
    </location>
</feature>
<feature type="transmembrane region" description="Helical" evidence="2">
    <location>
        <begin position="434"/>
        <end position="456"/>
    </location>
</feature>
<accession>A0A8H7NHN2</accession>
<feature type="compositionally biased region" description="Basic and acidic residues" evidence="1">
    <location>
        <begin position="44"/>
        <end position="55"/>
    </location>
</feature>
<keyword evidence="2" id="KW-0472">Membrane</keyword>
<gene>
    <name evidence="3" type="ORF">IM811_011528</name>
</gene>
<evidence type="ECO:0000313" key="4">
    <source>
        <dbReference type="Proteomes" id="UP000616885"/>
    </source>
</evidence>
<dbReference type="AlphaFoldDB" id="A0A8H7NHN2"/>
<reference evidence="3" key="1">
    <citation type="submission" date="2020-10" db="EMBL/GenBank/DDBJ databases">
        <title>High-Quality Genome Resource of Clonostachys rosea strain S41 by Oxford Nanopore Long-Read Sequencing.</title>
        <authorList>
            <person name="Wang H."/>
        </authorList>
    </citation>
    <scope>NUCLEOTIDE SEQUENCE</scope>
    <source>
        <strain evidence="3">S41</strain>
    </source>
</reference>
<feature type="compositionally biased region" description="Basic and acidic residues" evidence="1">
    <location>
        <begin position="318"/>
        <end position="352"/>
    </location>
</feature>
<sequence length="681" mass="75011">MSGTARDHCSNAHFHLNNDSGQGTGIEWANQEQSTAGLIGNHKVVSESARDDDITGHINLDEDDNTNNETENPAPGPDPSSTSYHDEAATRESGTGPAENDETGGSDGHDNSNNDDDGNEVPSSASTPTFDRPFTFSPHLIRPRTPPPQIYHVTREVHRGRDFHIPEPAAERAKQQHQRERLVHRTRQVHHQRQHHHQHKHQLVTTRLLTAQERAFWYNRSYFHLTTLLRMTYTRSSSSSFWRVAARLARLTAYVLYDDFRVWRRLYGTAGAVAVGVLARKQVWRLLAAVLATGVEEGGWVLASDEKEAEDGEGGEVEGEKGEVEGEKGEVEGEKGEVEGGKGEGSGEEKVSGEQGETTSPATKEPRPVPVRIPRRLITIGSAGFSVAGLEFKKAVEGESQRISTAGSIITGVAMATLALPNLSQTHWVARSCWISSLITSLLAVYFATSQAWTISQLTSEKDLRRWVRNTDDAGNDGIRLWMALNDNDNDNDDNQNEEEEQSEQLLAGLAPALSSTITVSAPFLLLSSSLLLLLAGMSVFLGFVWSRDLDVDAGVRDSKSVFVVYVVVLGVSLASTGVFALGQRPVPARSVILGSLMKLDAAPTVEKVEKSGFVGYRQLLVQKEMRDLMQEQRLLGEKLLGQMAVLREEDRNRAERDDGEKKGKKREVWSRADLSDNEGD</sequence>
<keyword evidence="2" id="KW-1133">Transmembrane helix</keyword>
<feature type="region of interest" description="Disordered" evidence="1">
    <location>
        <begin position="302"/>
        <end position="371"/>
    </location>
</feature>
<proteinExistence type="predicted"/>
<feature type="region of interest" description="Disordered" evidence="1">
    <location>
        <begin position="651"/>
        <end position="681"/>
    </location>
</feature>
<dbReference type="EMBL" id="JADCTT010000003">
    <property type="protein sequence ID" value="KAF9756087.1"/>
    <property type="molecule type" value="Genomic_DNA"/>
</dbReference>
<feature type="transmembrane region" description="Helical" evidence="2">
    <location>
        <begin position="524"/>
        <end position="546"/>
    </location>
</feature>
<name>A0A8H7NHN2_BIOOC</name>
<feature type="transmembrane region" description="Helical" evidence="2">
    <location>
        <begin position="561"/>
        <end position="582"/>
    </location>
</feature>